<name>A0ABY2BCB0_9ACTN</name>
<comment type="caution">
    <text evidence="2">The sequence shown here is derived from an EMBL/GenBank/DDBJ whole genome shotgun (WGS) entry which is preliminary data.</text>
</comment>
<proteinExistence type="predicted"/>
<evidence type="ECO:0000313" key="2">
    <source>
        <dbReference type="EMBL" id="TCO15615.1"/>
    </source>
</evidence>
<sequence length="179" mass="19590">MIEGLASLDAIRAPASGERGRDGRRYEVVDGRLLVTGVQPPAHQSAVVALMVRLKEACPPDQLVAVGSLDLRPTRRLSLRPDLLVCRRADAGPQYVQHALLAVEVLSPTTRITNVVLKRDLYEQSGVPSYWLLDPTHQELIILTLAPAGYTCRAVLQGDETFTADFPFPVQLSPADLTR</sequence>
<dbReference type="PANTHER" id="PTHR35400">
    <property type="entry name" value="SLR1083 PROTEIN"/>
    <property type="match status" value="1"/>
</dbReference>
<keyword evidence="2" id="KW-0255">Endonuclease</keyword>
<dbReference type="PANTHER" id="PTHR35400:SF3">
    <property type="entry name" value="SLL1072 PROTEIN"/>
    <property type="match status" value="1"/>
</dbReference>
<dbReference type="GO" id="GO:0004519">
    <property type="term" value="F:endonuclease activity"/>
    <property type="evidence" value="ECO:0007669"/>
    <property type="project" value="UniProtKB-KW"/>
</dbReference>
<accession>A0ABY2BCB0</accession>
<dbReference type="InterPro" id="IPR008538">
    <property type="entry name" value="Uma2"/>
</dbReference>
<reference evidence="2 3" key="1">
    <citation type="journal article" date="2015" name="Stand. Genomic Sci.">
        <title>Genomic Encyclopedia of Bacterial and Archaeal Type Strains, Phase III: the genomes of soil and plant-associated and newly described type strains.</title>
        <authorList>
            <person name="Whitman W.B."/>
            <person name="Woyke T."/>
            <person name="Klenk H.P."/>
            <person name="Zhou Y."/>
            <person name="Lilburn T.G."/>
            <person name="Beck B.J."/>
            <person name="De Vos P."/>
            <person name="Vandamme P."/>
            <person name="Eisen J.A."/>
            <person name="Garrity G."/>
            <person name="Hugenholtz P."/>
            <person name="Kyrpides N.C."/>
        </authorList>
    </citation>
    <scope>NUCLEOTIDE SEQUENCE [LARGE SCALE GENOMIC DNA]</scope>
    <source>
        <strain evidence="2 3">VKM Ac-2538</strain>
    </source>
</reference>
<dbReference type="SUPFAM" id="SSF52980">
    <property type="entry name" value="Restriction endonuclease-like"/>
    <property type="match status" value="1"/>
</dbReference>
<keyword evidence="2" id="KW-0540">Nuclease</keyword>
<evidence type="ECO:0000313" key="3">
    <source>
        <dbReference type="Proteomes" id="UP000295818"/>
    </source>
</evidence>
<keyword evidence="2" id="KW-0378">Hydrolase</keyword>
<dbReference type="CDD" id="cd06260">
    <property type="entry name" value="DUF820-like"/>
    <property type="match status" value="1"/>
</dbReference>
<dbReference type="RefSeq" id="WP_241999135.1">
    <property type="nucleotide sequence ID" value="NZ_SLWM01000018.1"/>
</dbReference>
<dbReference type="Gene3D" id="3.90.1570.10">
    <property type="entry name" value="tt1808, chain A"/>
    <property type="match status" value="1"/>
</dbReference>
<protein>
    <submittedName>
        <fullName evidence="2">Restriction endonuclease</fullName>
    </submittedName>
</protein>
<gene>
    <name evidence="2" type="ORF">EV644_118159</name>
</gene>
<dbReference type="Proteomes" id="UP000295818">
    <property type="component" value="Unassembled WGS sequence"/>
</dbReference>
<dbReference type="InterPro" id="IPR012296">
    <property type="entry name" value="Nuclease_put_TT1808"/>
</dbReference>
<dbReference type="InterPro" id="IPR011335">
    <property type="entry name" value="Restrct_endonuc-II-like"/>
</dbReference>
<dbReference type="EMBL" id="SLWM01000018">
    <property type="protein sequence ID" value="TCO15615.1"/>
    <property type="molecule type" value="Genomic_DNA"/>
</dbReference>
<feature type="domain" description="Putative restriction endonuclease" evidence="1">
    <location>
        <begin position="22"/>
        <end position="172"/>
    </location>
</feature>
<dbReference type="Pfam" id="PF05685">
    <property type="entry name" value="Uma2"/>
    <property type="match status" value="1"/>
</dbReference>
<keyword evidence="3" id="KW-1185">Reference proteome</keyword>
<organism evidence="2 3">
    <name type="scientific">Kribbella orskensis</name>
    <dbReference type="NCBI Taxonomy" id="2512216"/>
    <lineage>
        <taxon>Bacteria</taxon>
        <taxon>Bacillati</taxon>
        <taxon>Actinomycetota</taxon>
        <taxon>Actinomycetes</taxon>
        <taxon>Propionibacteriales</taxon>
        <taxon>Kribbellaceae</taxon>
        <taxon>Kribbella</taxon>
    </lineage>
</organism>
<evidence type="ECO:0000259" key="1">
    <source>
        <dbReference type="Pfam" id="PF05685"/>
    </source>
</evidence>